<dbReference type="Proteomes" id="UP000078272">
    <property type="component" value="Unassembled WGS sequence"/>
</dbReference>
<accession>A0A175R963</accession>
<gene>
    <name evidence="1" type="ORF">NS226_10700</name>
</gene>
<protein>
    <submittedName>
        <fullName evidence="1">Uncharacterized protein</fullName>
    </submittedName>
</protein>
<dbReference type="AlphaFoldDB" id="A0A175R963"/>
<organism evidence="1 2">
    <name type="scientific">Aureimonas ureilytica</name>
    <dbReference type="NCBI Taxonomy" id="401562"/>
    <lineage>
        <taxon>Bacteria</taxon>
        <taxon>Pseudomonadati</taxon>
        <taxon>Pseudomonadota</taxon>
        <taxon>Alphaproteobacteria</taxon>
        <taxon>Hyphomicrobiales</taxon>
        <taxon>Aurantimonadaceae</taxon>
        <taxon>Aureimonas</taxon>
    </lineage>
</organism>
<sequence>MKEFERWILGGNFLPKLPDTELAFAHIRVMEENDTSIRDPILPSLEIMADSFVCMHPVNVKDVDFSALEILPGLIERLAYKRREGREIRLIITRDVFKHLVAVKSGMLVAHPGIDGVSLRRSLAYIDRLTESRIGVARMGSKFDEQFGPGRFYEPKRKRDVASPRSRKHKATGFPVNFSTEINKFPIRPKSAIDHSLTPLAPKALISEISEIGSLVLLCRAKGVGVFACQLHAG</sequence>
<name>A0A175R963_9HYPH</name>
<comment type="caution">
    <text evidence="1">The sequence shown here is derived from an EMBL/GenBank/DDBJ whole genome shotgun (WGS) entry which is preliminary data.</text>
</comment>
<evidence type="ECO:0000313" key="2">
    <source>
        <dbReference type="Proteomes" id="UP000078272"/>
    </source>
</evidence>
<reference evidence="1 2" key="1">
    <citation type="journal article" date="2016" name="Front. Microbiol.">
        <title>Genomic Resource of Rice Seed Associated Bacteria.</title>
        <authorList>
            <person name="Midha S."/>
            <person name="Bansal K."/>
            <person name="Sharma S."/>
            <person name="Kumar N."/>
            <person name="Patil P.P."/>
            <person name="Chaudhry V."/>
            <person name="Patil P.B."/>
        </authorList>
    </citation>
    <scope>NUCLEOTIDE SEQUENCE [LARGE SCALE GENOMIC DNA]</scope>
    <source>
        <strain evidence="1 2">NS226</strain>
    </source>
</reference>
<proteinExistence type="predicted"/>
<dbReference type="EMBL" id="LDPZ01000021">
    <property type="protein sequence ID" value="KTQ95608.1"/>
    <property type="molecule type" value="Genomic_DNA"/>
</dbReference>
<evidence type="ECO:0000313" key="1">
    <source>
        <dbReference type="EMBL" id="KTQ95608.1"/>
    </source>
</evidence>